<feature type="transmembrane region" description="Helical" evidence="2">
    <location>
        <begin position="183"/>
        <end position="210"/>
    </location>
</feature>
<name>A0A9P8UUZ8_9PEZI</name>
<feature type="transmembrane region" description="Helical" evidence="2">
    <location>
        <begin position="231"/>
        <end position="251"/>
    </location>
</feature>
<gene>
    <name evidence="4" type="ORF">BKA67DRAFT_529821</name>
</gene>
<protein>
    <submittedName>
        <fullName evidence="4">Actin cortical patch SUR7/pH-response regulator pali</fullName>
    </submittedName>
</protein>
<feature type="chain" id="PRO_5040344611" evidence="3">
    <location>
        <begin position="21"/>
        <end position="338"/>
    </location>
</feature>
<dbReference type="GeneID" id="70128029"/>
<evidence type="ECO:0000256" key="1">
    <source>
        <dbReference type="SAM" id="MobiDB-lite"/>
    </source>
</evidence>
<proteinExistence type="predicted"/>
<dbReference type="GO" id="GO:0031505">
    <property type="term" value="P:fungal-type cell wall organization"/>
    <property type="evidence" value="ECO:0007669"/>
    <property type="project" value="TreeGrafter"/>
</dbReference>
<dbReference type="EMBL" id="JAGPXC010000001">
    <property type="protein sequence ID" value="KAH6659679.1"/>
    <property type="molecule type" value="Genomic_DNA"/>
</dbReference>
<feature type="signal peptide" evidence="3">
    <location>
        <begin position="1"/>
        <end position="20"/>
    </location>
</feature>
<dbReference type="Proteomes" id="UP000758603">
    <property type="component" value="Unassembled WGS sequence"/>
</dbReference>
<feature type="transmembrane region" description="Helical" evidence="2">
    <location>
        <begin position="280"/>
        <end position="300"/>
    </location>
</feature>
<dbReference type="PANTHER" id="PTHR28019">
    <property type="entry name" value="CELL MEMBRANE PROTEIN YLR413W-RELATED"/>
    <property type="match status" value="1"/>
</dbReference>
<dbReference type="PANTHER" id="PTHR28019:SF7">
    <property type="entry name" value="SUR7 PROTEIN"/>
    <property type="match status" value="1"/>
</dbReference>
<accession>A0A9P8UUZ8</accession>
<dbReference type="RefSeq" id="XP_045963810.1">
    <property type="nucleotide sequence ID" value="XM_046099137.1"/>
</dbReference>
<comment type="caution">
    <text evidence="4">The sequence shown here is derived from an EMBL/GenBank/DDBJ whole genome shotgun (WGS) entry which is preliminary data.</text>
</comment>
<sequence length="338" mass="35737">MNRFSVLIPLILSIAGFVLAMVSLFAGSKPGQLEDFHIIAINMSNFGHDLVPTPTTGGSEPTTTDSSWEGFFTSVVATIASEISDELSDIEDDIADKLSAELGISQWYSLHIMTACEGNFAPNATNPGAWYNTTNCTSQQAGFQFNLSQVLDHEISLGPLDLNTADLPIPDEVSDAIKYINGFLLAIFVLFCIGAGFAGLSFLGSVAALTTGTLGKTRAGNVKTGSSRGMALINAIFSGLASAALLVGAAITTGVAKKGQAEINDKGSEVGISANSGTKFIIITWVSFATMFVALLYWIVAGIKGRKSPAPEGRRRGPGRFHLRHEKKVRSSYESSSV</sequence>
<organism evidence="4 5">
    <name type="scientific">Truncatella angustata</name>
    <dbReference type="NCBI Taxonomy" id="152316"/>
    <lineage>
        <taxon>Eukaryota</taxon>
        <taxon>Fungi</taxon>
        <taxon>Dikarya</taxon>
        <taxon>Ascomycota</taxon>
        <taxon>Pezizomycotina</taxon>
        <taxon>Sordariomycetes</taxon>
        <taxon>Xylariomycetidae</taxon>
        <taxon>Amphisphaeriales</taxon>
        <taxon>Sporocadaceae</taxon>
        <taxon>Truncatella</taxon>
    </lineage>
</organism>
<evidence type="ECO:0000256" key="2">
    <source>
        <dbReference type="SAM" id="Phobius"/>
    </source>
</evidence>
<evidence type="ECO:0000313" key="5">
    <source>
        <dbReference type="Proteomes" id="UP000758603"/>
    </source>
</evidence>
<evidence type="ECO:0000256" key="3">
    <source>
        <dbReference type="SAM" id="SignalP"/>
    </source>
</evidence>
<evidence type="ECO:0000313" key="4">
    <source>
        <dbReference type="EMBL" id="KAH6659679.1"/>
    </source>
</evidence>
<keyword evidence="3" id="KW-0732">Signal</keyword>
<dbReference type="OrthoDB" id="4159154at2759"/>
<dbReference type="InterPro" id="IPR009571">
    <property type="entry name" value="SUR7/Rim9-like_fungi"/>
</dbReference>
<keyword evidence="2" id="KW-1133">Transmembrane helix</keyword>
<dbReference type="GO" id="GO:0005886">
    <property type="term" value="C:plasma membrane"/>
    <property type="evidence" value="ECO:0007669"/>
    <property type="project" value="InterPro"/>
</dbReference>
<feature type="region of interest" description="Disordered" evidence="1">
    <location>
        <begin position="306"/>
        <end position="338"/>
    </location>
</feature>
<dbReference type="AlphaFoldDB" id="A0A9P8UUZ8"/>
<dbReference type="GO" id="GO:0051285">
    <property type="term" value="C:cell cortex of cell tip"/>
    <property type="evidence" value="ECO:0007669"/>
    <property type="project" value="TreeGrafter"/>
</dbReference>
<feature type="compositionally biased region" description="Basic residues" evidence="1">
    <location>
        <begin position="316"/>
        <end position="330"/>
    </location>
</feature>
<keyword evidence="2" id="KW-0812">Transmembrane</keyword>
<keyword evidence="5" id="KW-1185">Reference proteome</keyword>
<dbReference type="InterPro" id="IPR052413">
    <property type="entry name" value="SUR7_domain"/>
</dbReference>
<keyword evidence="2" id="KW-0472">Membrane</keyword>
<reference evidence="4" key="1">
    <citation type="journal article" date="2021" name="Nat. Commun.">
        <title>Genetic determinants of endophytism in the Arabidopsis root mycobiome.</title>
        <authorList>
            <person name="Mesny F."/>
            <person name="Miyauchi S."/>
            <person name="Thiergart T."/>
            <person name="Pickel B."/>
            <person name="Atanasova L."/>
            <person name="Karlsson M."/>
            <person name="Huettel B."/>
            <person name="Barry K.W."/>
            <person name="Haridas S."/>
            <person name="Chen C."/>
            <person name="Bauer D."/>
            <person name="Andreopoulos W."/>
            <person name="Pangilinan J."/>
            <person name="LaButti K."/>
            <person name="Riley R."/>
            <person name="Lipzen A."/>
            <person name="Clum A."/>
            <person name="Drula E."/>
            <person name="Henrissat B."/>
            <person name="Kohler A."/>
            <person name="Grigoriev I.V."/>
            <person name="Martin F.M."/>
            <person name="Hacquard S."/>
        </authorList>
    </citation>
    <scope>NUCLEOTIDE SEQUENCE</scope>
    <source>
        <strain evidence="4">MPI-SDFR-AT-0073</strain>
    </source>
</reference>
<dbReference type="Pfam" id="PF06687">
    <property type="entry name" value="SUR7"/>
    <property type="match status" value="1"/>
</dbReference>